<accession>A0AAE1AXA6</accession>
<protein>
    <submittedName>
        <fullName evidence="1">Uncharacterized protein</fullName>
    </submittedName>
</protein>
<gene>
    <name evidence="1" type="ORF">RRG08_003697</name>
</gene>
<proteinExistence type="predicted"/>
<comment type="caution">
    <text evidence="1">The sequence shown here is derived from an EMBL/GenBank/DDBJ whole genome shotgun (WGS) entry which is preliminary data.</text>
</comment>
<evidence type="ECO:0000313" key="1">
    <source>
        <dbReference type="EMBL" id="KAK3794547.1"/>
    </source>
</evidence>
<dbReference type="EMBL" id="JAWDGP010001105">
    <property type="protein sequence ID" value="KAK3794547.1"/>
    <property type="molecule type" value="Genomic_DNA"/>
</dbReference>
<evidence type="ECO:0000313" key="2">
    <source>
        <dbReference type="Proteomes" id="UP001283361"/>
    </source>
</evidence>
<keyword evidence="2" id="KW-1185">Reference proteome</keyword>
<dbReference type="AlphaFoldDB" id="A0AAE1AXA6"/>
<dbReference type="Proteomes" id="UP001283361">
    <property type="component" value="Unassembled WGS sequence"/>
</dbReference>
<name>A0AAE1AXA6_9GAST</name>
<sequence>MDWAVLVVTRKTLLRSQNAGAPGKQTLGPHRDYMVYEGTGHWVRTQIMSSMRNRALDPHTDWMVYEGTGHWVNTQIGWSMREQDTGSTHRLDGL</sequence>
<reference evidence="1" key="1">
    <citation type="journal article" date="2023" name="G3 (Bethesda)">
        <title>A reference genome for the long-term kleptoplast-retaining sea slug Elysia crispata morphotype clarki.</title>
        <authorList>
            <person name="Eastman K.E."/>
            <person name="Pendleton A.L."/>
            <person name="Shaikh M.A."/>
            <person name="Suttiyut T."/>
            <person name="Ogas R."/>
            <person name="Tomko P."/>
            <person name="Gavelis G."/>
            <person name="Widhalm J.R."/>
            <person name="Wisecaver J.H."/>
        </authorList>
    </citation>
    <scope>NUCLEOTIDE SEQUENCE</scope>
    <source>
        <strain evidence="1">ECLA1</strain>
    </source>
</reference>
<organism evidence="1 2">
    <name type="scientific">Elysia crispata</name>
    <name type="common">lettuce slug</name>
    <dbReference type="NCBI Taxonomy" id="231223"/>
    <lineage>
        <taxon>Eukaryota</taxon>
        <taxon>Metazoa</taxon>
        <taxon>Spiralia</taxon>
        <taxon>Lophotrochozoa</taxon>
        <taxon>Mollusca</taxon>
        <taxon>Gastropoda</taxon>
        <taxon>Heterobranchia</taxon>
        <taxon>Euthyneura</taxon>
        <taxon>Panpulmonata</taxon>
        <taxon>Sacoglossa</taxon>
        <taxon>Placobranchoidea</taxon>
        <taxon>Plakobranchidae</taxon>
        <taxon>Elysia</taxon>
    </lineage>
</organism>